<keyword evidence="2" id="KW-1185">Reference proteome</keyword>
<protein>
    <submittedName>
        <fullName evidence="1">Uncharacterized protein</fullName>
    </submittedName>
</protein>
<dbReference type="Proteomes" id="UP001179952">
    <property type="component" value="Unassembled WGS sequence"/>
</dbReference>
<organism evidence="1 2">
    <name type="scientific">Acorus gramineus</name>
    <name type="common">Dwarf sweet flag</name>
    <dbReference type="NCBI Taxonomy" id="55184"/>
    <lineage>
        <taxon>Eukaryota</taxon>
        <taxon>Viridiplantae</taxon>
        <taxon>Streptophyta</taxon>
        <taxon>Embryophyta</taxon>
        <taxon>Tracheophyta</taxon>
        <taxon>Spermatophyta</taxon>
        <taxon>Magnoliopsida</taxon>
        <taxon>Liliopsida</taxon>
        <taxon>Acoraceae</taxon>
        <taxon>Acorus</taxon>
    </lineage>
</organism>
<evidence type="ECO:0000313" key="1">
    <source>
        <dbReference type="EMBL" id="KAK1278710.1"/>
    </source>
</evidence>
<reference evidence="1" key="1">
    <citation type="journal article" date="2023" name="Nat. Commun.">
        <title>Diploid and tetraploid genomes of Acorus and the evolution of monocots.</title>
        <authorList>
            <person name="Ma L."/>
            <person name="Liu K.W."/>
            <person name="Li Z."/>
            <person name="Hsiao Y.Y."/>
            <person name="Qi Y."/>
            <person name="Fu T."/>
            <person name="Tang G.D."/>
            <person name="Zhang D."/>
            <person name="Sun W.H."/>
            <person name="Liu D.K."/>
            <person name="Li Y."/>
            <person name="Chen G.Z."/>
            <person name="Liu X.D."/>
            <person name="Liao X.Y."/>
            <person name="Jiang Y.T."/>
            <person name="Yu X."/>
            <person name="Hao Y."/>
            <person name="Huang J."/>
            <person name="Zhao X.W."/>
            <person name="Ke S."/>
            <person name="Chen Y.Y."/>
            <person name="Wu W.L."/>
            <person name="Hsu J.L."/>
            <person name="Lin Y.F."/>
            <person name="Huang M.D."/>
            <person name="Li C.Y."/>
            <person name="Huang L."/>
            <person name="Wang Z.W."/>
            <person name="Zhao X."/>
            <person name="Zhong W.Y."/>
            <person name="Peng D.H."/>
            <person name="Ahmad S."/>
            <person name="Lan S."/>
            <person name="Zhang J.S."/>
            <person name="Tsai W.C."/>
            <person name="Van de Peer Y."/>
            <person name="Liu Z.J."/>
        </authorList>
    </citation>
    <scope>NUCLEOTIDE SEQUENCE</scope>
    <source>
        <strain evidence="1">SCP</strain>
    </source>
</reference>
<accession>A0AAV9BQ06</accession>
<name>A0AAV9BQ06_ACOGR</name>
<reference evidence="1" key="2">
    <citation type="submission" date="2023-06" db="EMBL/GenBank/DDBJ databases">
        <authorList>
            <person name="Ma L."/>
            <person name="Liu K.-W."/>
            <person name="Li Z."/>
            <person name="Hsiao Y.-Y."/>
            <person name="Qi Y."/>
            <person name="Fu T."/>
            <person name="Tang G."/>
            <person name="Zhang D."/>
            <person name="Sun W.-H."/>
            <person name="Liu D.-K."/>
            <person name="Li Y."/>
            <person name="Chen G.-Z."/>
            <person name="Liu X.-D."/>
            <person name="Liao X.-Y."/>
            <person name="Jiang Y.-T."/>
            <person name="Yu X."/>
            <person name="Hao Y."/>
            <person name="Huang J."/>
            <person name="Zhao X.-W."/>
            <person name="Ke S."/>
            <person name="Chen Y.-Y."/>
            <person name="Wu W.-L."/>
            <person name="Hsu J.-L."/>
            <person name="Lin Y.-F."/>
            <person name="Huang M.-D."/>
            <person name="Li C.-Y."/>
            <person name="Huang L."/>
            <person name="Wang Z.-W."/>
            <person name="Zhao X."/>
            <person name="Zhong W.-Y."/>
            <person name="Peng D.-H."/>
            <person name="Ahmad S."/>
            <person name="Lan S."/>
            <person name="Zhang J.-S."/>
            <person name="Tsai W.-C."/>
            <person name="Van De Peer Y."/>
            <person name="Liu Z.-J."/>
        </authorList>
    </citation>
    <scope>NUCLEOTIDE SEQUENCE</scope>
    <source>
        <strain evidence="1">SCP</strain>
        <tissue evidence="1">Leaves</tissue>
    </source>
</reference>
<sequence>MTHQKRWCIDFLEVSFKSTSSACDVRKWEIELMTATRDYTGKQRRRDSSIHTHTQEQD</sequence>
<gene>
    <name evidence="1" type="ORF">QJS04_geneDACA015853</name>
</gene>
<comment type="caution">
    <text evidence="1">The sequence shown here is derived from an EMBL/GenBank/DDBJ whole genome shotgun (WGS) entry which is preliminary data.</text>
</comment>
<dbReference type="EMBL" id="JAUJYN010000002">
    <property type="protein sequence ID" value="KAK1278710.1"/>
    <property type="molecule type" value="Genomic_DNA"/>
</dbReference>
<evidence type="ECO:0000313" key="2">
    <source>
        <dbReference type="Proteomes" id="UP001179952"/>
    </source>
</evidence>
<proteinExistence type="predicted"/>
<dbReference type="AlphaFoldDB" id="A0AAV9BQ06"/>